<accession>A0A1F7SMF0</accession>
<comment type="caution">
    <text evidence="2">The sequence shown here is derived from an EMBL/GenBank/DDBJ whole genome shotgun (WGS) entry which is preliminary data.</text>
</comment>
<proteinExistence type="predicted"/>
<dbReference type="PANTHER" id="PTHR23026">
    <property type="entry name" value="NADPH NITROREDUCTASE"/>
    <property type="match status" value="1"/>
</dbReference>
<gene>
    <name evidence="2" type="ORF">A3G31_02050</name>
</gene>
<evidence type="ECO:0000313" key="3">
    <source>
        <dbReference type="Proteomes" id="UP000178082"/>
    </source>
</evidence>
<dbReference type="InterPro" id="IPR000415">
    <property type="entry name" value="Nitroreductase-like"/>
</dbReference>
<dbReference type="AlphaFoldDB" id="A0A1F7SMF0"/>
<evidence type="ECO:0000313" key="2">
    <source>
        <dbReference type="EMBL" id="OGL54952.1"/>
    </source>
</evidence>
<dbReference type="EMBL" id="MGDI01000005">
    <property type="protein sequence ID" value="OGL54952.1"/>
    <property type="molecule type" value="Genomic_DNA"/>
</dbReference>
<feature type="domain" description="Nitroreductase" evidence="1">
    <location>
        <begin position="4"/>
        <end position="180"/>
    </location>
</feature>
<protein>
    <recommendedName>
        <fullName evidence="1">Nitroreductase domain-containing protein</fullName>
    </recommendedName>
</protein>
<organism evidence="2 3">
    <name type="scientific">Candidatus Schekmanbacteria bacterium RIFCSPLOWO2_12_FULL_38_15</name>
    <dbReference type="NCBI Taxonomy" id="1817883"/>
    <lineage>
        <taxon>Bacteria</taxon>
        <taxon>Candidatus Schekmaniibacteriota</taxon>
    </lineage>
</organism>
<dbReference type="GO" id="GO:0016491">
    <property type="term" value="F:oxidoreductase activity"/>
    <property type="evidence" value="ECO:0007669"/>
    <property type="project" value="InterPro"/>
</dbReference>
<dbReference type="Gene3D" id="3.40.109.10">
    <property type="entry name" value="NADH Oxidase"/>
    <property type="match status" value="1"/>
</dbReference>
<dbReference type="PANTHER" id="PTHR23026:SF123">
    <property type="entry name" value="NAD(P)H NITROREDUCTASE RV3131-RELATED"/>
    <property type="match status" value="1"/>
</dbReference>
<name>A0A1F7SMF0_9BACT</name>
<reference evidence="2 3" key="1">
    <citation type="journal article" date="2016" name="Nat. Commun.">
        <title>Thousands of microbial genomes shed light on interconnected biogeochemical processes in an aquifer system.</title>
        <authorList>
            <person name="Anantharaman K."/>
            <person name="Brown C.T."/>
            <person name="Hug L.A."/>
            <person name="Sharon I."/>
            <person name="Castelle C.J."/>
            <person name="Probst A.J."/>
            <person name="Thomas B.C."/>
            <person name="Singh A."/>
            <person name="Wilkins M.J."/>
            <person name="Karaoz U."/>
            <person name="Brodie E.L."/>
            <person name="Williams K.H."/>
            <person name="Hubbard S.S."/>
            <person name="Banfield J.F."/>
        </authorList>
    </citation>
    <scope>NUCLEOTIDE SEQUENCE [LARGE SCALE GENOMIC DNA]</scope>
</reference>
<evidence type="ECO:0000259" key="1">
    <source>
        <dbReference type="Pfam" id="PF00881"/>
    </source>
</evidence>
<dbReference type="STRING" id="1817883.A3G31_02050"/>
<dbReference type="Pfam" id="PF00881">
    <property type="entry name" value="Nitroreductase"/>
    <property type="match status" value="1"/>
</dbReference>
<dbReference type="InterPro" id="IPR029479">
    <property type="entry name" value="Nitroreductase"/>
</dbReference>
<dbReference type="Proteomes" id="UP000178082">
    <property type="component" value="Unassembled WGS sequence"/>
</dbReference>
<dbReference type="SUPFAM" id="SSF55469">
    <property type="entry name" value="FMN-dependent nitroreductase-like"/>
    <property type="match status" value="1"/>
</dbReference>
<sequence length="201" mass="22321">MEIIKTRRSVRKFKKEPLPDSDILKIIEAASYAPSGNNKQNWHFIVIKSSAVINSMSEAVKNKMQGLAEQINSEEDRRGLLNYSRFYTVFENAPVTIACIMKPYESPATRILKAHSLERGYKSTGGLQGVSAAIENILLASKALGYGTCWMTGPMIARTELEKILGVSAPDELVALVPLGVPEKQPPMPDRKKIEEIITFK</sequence>
<dbReference type="InterPro" id="IPR050627">
    <property type="entry name" value="Nitroreductase/BluB"/>
</dbReference>